<proteinExistence type="predicted"/>
<dbReference type="PANTHER" id="PTHR40034:SF1">
    <property type="entry name" value="BSL5891 PROTEIN"/>
    <property type="match status" value="1"/>
</dbReference>
<dbReference type="Pfam" id="PF11755">
    <property type="entry name" value="DUF3311"/>
    <property type="match status" value="1"/>
</dbReference>
<sequence>MTLRWLATLPFIAILLGIPFVNRVESIVLGMPLVLAWLAAWLPISALIMCVIYLCDPANQIEQPDTGNQS</sequence>
<gene>
    <name evidence="2" type="ORF">BPMI_04995</name>
</gene>
<protein>
    <recommendedName>
        <fullName evidence="4">DUF3311 domain-containing protein</fullName>
    </recommendedName>
</protein>
<feature type="transmembrane region" description="Helical" evidence="1">
    <location>
        <begin position="33"/>
        <end position="55"/>
    </location>
</feature>
<reference evidence="2 3" key="1">
    <citation type="submission" date="2015-06" db="EMBL/GenBank/DDBJ databases">
        <title>Comparative genomics of Burkholderia leaf nodule symbionts.</title>
        <authorList>
            <person name="Carlier A."/>
            <person name="Eberl L."/>
            <person name="Pinto-Carbo M."/>
        </authorList>
    </citation>
    <scope>NUCLEOTIDE SEQUENCE [LARGE SCALE GENOMIC DNA]</scope>
    <source>
        <strain evidence="2 3">UZHbot3</strain>
    </source>
</reference>
<dbReference type="Proteomes" id="UP000242951">
    <property type="component" value="Unassembled WGS sequence"/>
</dbReference>
<evidence type="ECO:0008006" key="4">
    <source>
        <dbReference type="Google" id="ProtNLM"/>
    </source>
</evidence>
<keyword evidence="1" id="KW-0472">Membrane</keyword>
<evidence type="ECO:0000313" key="2">
    <source>
        <dbReference type="EMBL" id="KMQ78167.1"/>
    </source>
</evidence>
<keyword evidence="1" id="KW-0812">Transmembrane</keyword>
<dbReference type="EMBL" id="LELG01000299">
    <property type="protein sequence ID" value="KMQ78167.1"/>
    <property type="molecule type" value="Genomic_DNA"/>
</dbReference>
<evidence type="ECO:0000313" key="3">
    <source>
        <dbReference type="Proteomes" id="UP000242951"/>
    </source>
</evidence>
<accession>A0ABR5HK97</accession>
<keyword evidence="1" id="KW-1133">Transmembrane helix</keyword>
<organism evidence="2 3">
    <name type="scientific">Candidatus Burkholderia pumila</name>
    <dbReference type="NCBI Taxonomy" id="1090375"/>
    <lineage>
        <taxon>Bacteria</taxon>
        <taxon>Pseudomonadati</taxon>
        <taxon>Pseudomonadota</taxon>
        <taxon>Betaproteobacteria</taxon>
        <taxon>Burkholderiales</taxon>
        <taxon>Burkholderiaceae</taxon>
        <taxon>Burkholderia</taxon>
    </lineage>
</organism>
<comment type="caution">
    <text evidence="2">The sequence shown here is derived from an EMBL/GenBank/DDBJ whole genome shotgun (WGS) entry which is preliminary data.</text>
</comment>
<name>A0ABR5HK97_9BURK</name>
<evidence type="ECO:0000256" key="1">
    <source>
        <dbReference type="SAM" id="Phobius"/>
    </source>
</evidence>
<dbReference type="InterPro" id="IPR021741">
    <property type="entry name" value="DUF3311"/>
</dbReference>
<keyword evidence="3" id="KW-1185">Reference proteome</keyword>
<dbReference type="PANTHER" id="PTHR40034">
    <property type="entry name" value="BSL5891 PROTEIN"/>
    <property type="match status" value="1"/>
</dbReference>